<dbReference type="InterPro" id="IPR031157">
    <property type="entry name" value="G_TR_CS"/>
</dbReference>
<dbReference type="HAMAP" id="MF_00065">
    <property type="entry name" value="Adenylyl_sulf_kinase"/>
    <property type="match status" value="1"/>
</dbReference>
<evidence type="ECO:0000256" key="4">
    <source>
        <dbReference type="ARBA" id="ARBA00007237"/>
    </source>
</evidence>
<dbReference type="NCBIfam" id="TIGR00455">
    <property type="entry name" value="apsK"/>
    <property type="match status" value="1"/>
</dbReference>
<evidence type="ECO:0000256" key="14">
    <source>
        <dbReference type="HAMAP-Rule" id="MF_00062"/>
    </source>
</evidence>
<dbReference type="Pfam" id="PF00009">
    <property type="entry name" value="GTP_EFTU"/>
    <property type="match status" value="1"/>
</dbReference>
<dbReference type="EC" id="2.7.7.4" evidence="14"/>
<comment type="function">
    <text evidence="15">Catalyzes the synthesis of activated sulfate.</text>
</comment>
<dbReference type="OrthoDB" id="9804504at2"/>
<keyword evidence="7 14" id="KW-0548">Nucleotidyltransferase</keyword>
<dbReference type="CDD" id="cd03695">
    <property type="entry name" value="CysN_NodQ_II"/>
    <property type="match status" value="1"/>
</dbReference>
<proteinExistence type="inferred from homology"/>
<evidence type="ECO:0000259" key="16">
    <source>
        <dbReference type="PROSITE" id="PS51722"/>
    </source>
</evidence>
<feature type="binding site" evidence="14">
    <location>
        <begin position="31"/>
        <end position="38"/>
    </location>
    <ligand>
        <name>GTP</name>
        <dbReference type="ChEBI" id="CHEBI:37565"/>
    </ligand>
</feature>
<dbReference type="NCBIfam" id="NF004035">
    <property type="entry name" value="PRK05506.1"/>
    <property type="match status" value="1"/>
</dbReference>
<dbReference type="InterPro" id="IPR009000">
    <property type="entry name" value="Transl_B-barrel_sf"/>
</dbReference>
<dbReference type="PANTHER" id="PTHR23115">
    <property type="entry name" value="TRANSLATION FACTOR"/>
    <property type="match status" value="1"/>
</dbReference>
<feature type="active site" description="Phosphoserine intermediate" evidence="15">
    <location>
        <position position="554"/>
    </location>
</feature>
<dbReference type="eggNOG" id="COG2895">
    <property type="taxonomic scope" value="Bacteria"/>
</dbReference>
<keyword evidence="15" id="KW-0597">Phosphoprotein</keyword>
<dbReference type="Proteomes" id="UP000006621">
    <property type="component" value="Chromosome"/>
</dbReference>
<keyword evidence="18" id="KW-1185">Reference proteome</keyword>
<dbReference type="HOGENOM" id="CLU_007265_5_2_0"/>
<evidence type="ECO:0000256" key="11">
    <source>
        <dbReference type="ARBA" id="ARBA00023134"/>
    </source>
</evidence>
<evidence type="ECO:0000256" key="1">
    <source>
        <dbReference type="ARBA" id="ARBA00001823"/>
    </source>
</evidence>
<dbReference type="GO" id="GO:0004020">
    <property type="term" value="F:adenylylsulfate kinase activity"/>
    <property type="evidence" value="ECO:0007669"/>
    <property type="project" value="UniProtKB-UniRule"/>
</dbReference>
<comment type="subunit">
    <text evidence="14">Heterodimer composed of CysD, the smaller subunit, and CysN.</text>
</comment>
<dbReference type="PRINTS" id="PR00315">
    <property type="entry name" value="ELONGATNFCT"/>
</dbReference>
<evidence type="ECO:0000256" key="7">
    <source>
        <dbReference type="ARBA" id="ARBA00022695"/>
    </source>
</evidence>
<dbReference type="GO" id="GO:0003924">
    <property type="term" value="F:GTPase activity"/>
    <property type="evidence" value="ECO:0007669"/>
    <property type="project" value="InterPro"/>
</dbReference>
<dbReference type="NCBIfam" id="NF003478">
    <property type="entry name" value="PRK05124.1"/>
    <property type="match status" value="1"/>
</dbReference>
<dbReference type="Pfam" id="PF01583">
    <property type="entry name" value="APS_kinase"/>
    <property type="match status" value="1"/>
</dbReference>
<dbReference type="NCBIfam" id="TIGR02034">
    <property type="entry name" value="CysN"/>
    <property type="match status" value="1"/>
</dbReference>
<reference evidence="17 18" key="1">
    <citation type="journal article" date="2011" name="Stand. Genomic Sci.">
        <title>Genome sequence of the moderately thermophilic halophile Flexistipes sinusarabici strain (MAS10).</title>
        <authorList>
            <person name="Lapidus A."/>
            <person name="Chertkov O."/>
            <person name="Nolan M."/>
            <person name="Lucas S."/>
            <person name="Hammon N."/>
            <person name="Deshpande S."/>
            <person name="Cheng J.F."/>
            <person name="Tapia R."/>
            <person name="Han C."/>
            <person name="Goodwin L."/>
            <person name="Pitluck S."/>
            <person name="Liolios K."/>
            <person name="Pagani I."/>
            <person name="Ivanova N."/>
            <person name="Huntemann M."/>
            <person name="Mavromatis K."/>
            <person name="Mikhailova N."/>
            <person name="Pati A."/>
            <person name="Chen A."/>
            <person name="Palaniappan K."/>
            <person name="Land M."/>
            <person name="Hauser L."/>
            <person name="Brambilla E.M."/>
            <person name="Rohde M."/>
            <person name="Abt B."/>
            <person name="Spring S."/>
            <person name="Goker M."/>
            <person name="Bristow J."/>
            <person name="Eisen J.A."/>
            <person name="Markowitz V."/>
            <person name="Hugenholtz P."/>
            <person name="Kyrpides N.C."/>
            <person name="Klenk H.P."/>
            <person name="Woyke T."/>
        </authorList>
    </citation>
    <scope>NUCLEOTIDE SEQUENCE [LARGE SCALE GENOMIC DNA]</scope>
    <source>
        <strain evidence="18">DSM 4947 / MAS 10</strain>
    </source>
</reference>
<dbReference type="InterPro" id="IPR050100">
    <property type="entry name" value="TRAFAC_GTPase_members"/>
</dbReference>
<dbReference type="PROSITE" id="PS51722">
    <property type="entry name" value="G_TR_2"/>
    <property type="match status" value="1"/>
</dbReference>
<dbReference type="InterPro" id="IPR059117">
    <property type="entry name" value="APS_kinase_dom"/>
</dbReference>
<dbReference type="GO" id="GO:0070814">
    <property type="term" value="P:hydrogen sulfide biosynthetic process"/>
    <property type="evidence" value="ECO:0007669"/>
    <property type="project" value="UniProtKB-UniRule"/>
</dbReference>
<evidence type="ECO:0000313" key="18">
    <source>
        <dbReference type="Proteomes" id="UP000006621"/>
    </source>
</evidence>
<dbReference type="Gene3D" id="3.40.50.300">
    <property type="entry name" value="P-loop containing nucleotide triphosphate hydrolases"/>
    <property type="match status" value="2"/>
</dbReference>
<dbReference type="Pfam" id="PF22594">
    <property type="entry name" value="GTP-eEF1A_C"/>
    <property type="match status" value="1"/>
</dbReference>
<dbReference type="InterPro" id="IPR044139">
    <property type="entry name" value="CysN_NoDQ_III"/>
</dbReference>
<evidence type="ECO:0000256" key="10">
    <source>
        <dbReference type="ARBA" id="ARBA00022840"/>
    </source>
</evidence>
<dbReference type="GO" id="GO:0004781">
    <property type="term" value="F:sulfate adenylyltransferase (ATP) activity"/>
    <property type="evidence" value="ECO:0007669"/>
    <property type="project" value="UniProtKB-UniRule"/>
</dbReference>
<dbReference type="InterPro" id="IPR002891">
    <property type="entry name" value="APS"/>
</dbReference>
<dbReference type="CDD" id="cd04166">
    <property type="entry name" value="CysN_ATPS"/>
    <property type="match status" value="1"/>
</dbReference>
<evidence type="ECO:0000256" key="6">
    <source>
        <dbReference type="ARBA" id="ARBA00022679"/>
    </source>
</evidence>
<comment type="pathway">
    <text evidence="14">Sulfur metabolism; hydrogen sulfide biosynthesis; sulfite from sulfate: step 1/3.</text>
</comment>
<dbReference type="PROSITE" id="PS00301">
    <property type="entry name" value="G_TR_1"/>
    <property type="match status" value="1"/>
</dbReference>
<keyword evidence="12" id="KW-0511">Multifunctional enzyme</keyword>
<comment type="catalytic activity">
    <reaction evidence="13 14">
        <text>sulfate + ATP + H(+) = adenosine 5'-phosphosulfate + diphosphate</text>
        <dbReference type="Rhea" id="RHEA:18133"/>
        <dbReference type="ChEBI" id="CHEBI:15378"/>
        <dbReference type="ChEBI" id="CHEBI:16189"/>
        <dbReference type="ChEBI" id="CHEBI:30616"/>
        <dbReference type="ChEBI" id="CHEBI:33019"/>
        <dbReference type="ChEBI" id="CHEBI:58243"/>
        <dbReference type="EC" id="2.7.7.4"/>
    </reaction>
</comment>
<dbReference type="EMBL" id="CP002858">
    <property type="protein sequence ID" value="AEI14002.1"/>
    <property type="molecule type" value="Genomic_DNA"/>
</dbReference>
<feature type="binding site" evidence="14">
    <location>
        <begin position="165"/>
        <end position="168"/>
    </location>
    <ligand>
        <name>GTP</name>
        <dbReference type="ChEBI" id="CHEBI:37565"/>
    </ligand>
</feature>
<dbReference type="RefSeq" id="WP_013885513.1">
    <property type="nucleotide sequence ID" value="NC_015672.1"/>
</dbReference>
<dbReference type="InterPro" id="IPR027417">
    <property type="entry name" value="P-loop_NTPase"/>
</dbReference>
<feature type="binding site" evidence="15">
    <location>
        <begin position="480"/>
        <end position="487"/>
    </location>
    <ligand>
        <name>ATP</name>
        <dbReference type="ChEBI" id="CHEBI:30616"/>
    </ligand>
</feature>
<keyword evidence="11 14" id="KW-0342">GTP-binding</keyword>
<dbReference type="CDD" id="cd04095">
    <property type="entry name" value="CysN_NoDQ_III"/>
    <property type="match status" value="1"/>
</dbReference>
<dbReference type="InterPro" id="IPR011779">
    <property type="entry name" value="SO4_adenylTrfase_lsu"/>
</dbReference>
<keyword evidence="10 14" id="KW-0067">ATP-binding</keyword>
<evidence type="ECO:0000256" key="13">
    <source>
        <dbReference type="ARBA" id="ARBA00049370"/>
    </source>
</evidence>
<feature type="binding site" evidence="14">
    <location>
        <begin position="110"/>
        <end position="114"/>
    </location>
    <ligand>
        <name>GTP</name>
        <dbReference type="ChEBI" id="CHEBI:37565"/>
    </ligand>
</feature>
<dbReference type="AlphaFoldDB" id="F8E8F3"/>
<keyword evidence="5" id="KW-0536">Nodulation</keyword>
<dbReference type="GO" id="GO:0005525">
    <property type="term" value="F:GTP binding"/>
    <property type="evidence" value="ECO:0007669"/>
    <property type="project" value="UniProtKB-UniRule"/>
</dbReference>
<feature type="domain" description="Tr-type G" evidence="16">
    <location>
        <begin position="22"/>
        <end position="244"/>
    </location>
</feature>
<comment type="similarity">
    <text evidence="14">Belongs to the TRAFAC class translation factor GTPase superfamily. Classic translation factor GTPase family. CysN/NodQ subfamily.</text>
</comment>
<reference evidence="18" key="2">
    <citation type="submission" date="2011-06" db="EMBL/GenBank/DDBJ databases">
        <title>The complete genome of Flexistipes sinusarabici DSM 4947.</title>
        <authorList>
            <person name="Lucas S."/>
            <person name="Han J."/>
            <person name="Lapidus A."/>
            <person name="Bruce D."/>
            <person name="Goodwin L."/>
            <person name="Pitluck S."/>
            <person name="Peters L."/>
            <person name="Kyrpides N."/>
            <person name="Mavromatis K."/>
            <person name="Ivanova N."/>
            <person name="Mikhailova N."/>
            <person name="Chertkov O."/>
            <person name="Detter J.C."/>
            <person name="Tapia R."/>
            <person name="Han C."/>
            <person name="Land M."/>
            <person name="Hauser L."/>
            <person name="Markowitz V."/>
            <person name="Cheng J.-F."/>
            <person name="Hugenholtz P."/>
            <person name="Woyke T."/>
            <person name="Wu D."/>
            <person name="Spring S."/>
            <person name="Schroeder M."/>
            <person name="Brambilla E."/>
            <person name="Klenk H.-P."/>
            <person name="Eisen J.A."/>
        </authorList>
    </citation>
    <scope>NUCLEOTIDE SEQUENCE [LARGE SCALE GENOMIC DNA]</scope>
    <source>
        <strain evidence="18">DSM 4947 / MAS 10</strain>
    </source>
</reference>
<dbReference type="NCBIfam" id="NF003013">
    <property type="entry name" value="PRK03846.1"/>
    <property type="match status" value="1"/>
</dbReference>
<dbReference type="Gene3D" id="2.40.30.10">
    <property type="entry name" value="Translation factors"/>
    <property type="match status" value="2"/>
</dbReference>
<comment type="similarity">
    <text evidence="15">Belongs to the APS kinase family.</text>
</comment>
<dbReference type="UniPathway" id="UPA00140">
    <property type="reaction ID" value="UER00204"/>
</dbReference>
<comment type="pathway">
    <text evidence="15">Sulfur metabolism; hydrogen sulfide biosynthesis; sulfite from sulfate: step 2/3.</text>
</comment>
<dbReference type="CDD" id="cd02027">
    <property type="entry name" value="APSK"/>
    <property type="match status" value="1"/>
</dbReference>
<keyword evidence="8 14" id="KW-0547">Nucleotide-binding</keyword>
<keyword evidence="9 15" id="KW-0418">Kinase</keyword>
<dbReference type="STRING" id="717231.Flexsi_0312"/>
<dbReference type="HAMAP" id="MF_00062">
    <property type="entry name" value="Sulf_adenylyltr_sub1"/>
    <property type="match status" value="1"/>
</dbReference>
<evidence type="ECO:0000256" key="5">
    <source>
        <dbReference type="ARBA" id="ARBA00022458"/>
    </source>
</evidence>
<dbReference type="GO" id="GO:0000103">
    <property type="term" value="P:sulfate assimilation"/>
    <property type="evidence" value="ECO:0007669"/>
    <property type="project" value="UniProtKB-UniRule"/>
</dbReference>
<evidence type="ECO:0000256" key="8">
    <source>
        <dbReference type="ARBA" id="ARBA00022741"/>
    </source>
</evidence>
<comment type="similarity">
    <text evidence="4">In the N-terminal section; belongs to the TRAFAC class translation factor GTPase superfamily. Classic translation factor GTPase family. CysN/NodQ subfamily.</text>
</comment>
<dbReference type="FunFam" id="3.40.50.300:FF:000212">
    <property type="entry name" value="Adenylyl-sulfate kinase"/>
    <property type="match status" value="1"/>
</dbReference>
<comment type="similarity">
    <text evidence="3">In the C-terminal section; belongs to the APS kinase family.</text>
</comment>
<evidence type="ECO:0000256" key="9">
    <source>
        <dbReference type="ARBA" id="ARBA00022777"/>
    </source>
</evidence>
<name>F8E8F3_FLESM</name>
<dbReference type="FunFam" id="3.40.50.300:FF:000119">
    <property type="entry name" value="Sulfate adenylyltransferase subunit 1"/>
    <property type="match status" value="1"/>
</dbReference>
<dbReference type="SUPFAM" id="SSF50465">
    <property type="entry name" value="EF-Tu/eEF-1alpha/eIF2-gamma C-terminal domain"/>
    <property type="match status" value="1"/>
</dbReference>
<evidence type="ECO:0000313" key="17">
    <source>
        <dbReference type="EMBL" id="AEI14002.1"/>
    </source>
</evidence>
<dbReference type="EC" id="2.7.1.25" evidence="15"/>
<evidence type="ECO:0000256" key="15">
    <source>
        <dbReference type="HAMAP-Rule" id="MF_00065"/>
    </source>
</evidence>
<protein>
    <recommendedName>
        <fullName evidence="14 15">Multifunctional fusion protein</fullName>
    </recommendedName>
    <domain>
        <recommendedName>
            <fullName evidence="14">Sulfate adenylyltransferase subunit 1</fullName>
            <ecNumber evidence="14">2.7.7.4</ecNumber>
        </recommendedName>
        <alternativeName>
            <fullName evidence="14">ATP-sulfurylase large subunit</fullName>
        </alternativeName>
        <alternativeName>
            <fullName evidence="14">Sulfate adenylate transferase</fullName>
            <shortName evidence="14">SAT</shortName>
        </alternativeName>
    </domain>
    <domain>
        <recommendedName>
            <fullName evidence="15">Adenylyl-sulfate kinase</fullName>
            <ecNumber evidence="15">2.7.1.25</ecNumber>
        </recommendedName>
        <alternativeName>
            <fullName evidence="15">APS kinase</fullName>
        </alternativeName>
        <alternativeName>
            <fullName evidence="15">ATP adenosine-5'-phosphosulfate 3'-phosphotransferase</fullName>
        </alternativeName>
        <alternativeName>
            <fullName evidence="15">Adenosine-5'-phosphosulfate kinase</fullName>
        </alternativeName>
    </domain>
</protein>
<dbReference type="KEGG" id="fsi:Flexsi_0312"/>
<dbReference type="InterPro" id="IPR000795">
    <property type="entry name" value="T_Tr_GTP-bd_dom"/>
</dbReference>
<dbReference type="InterPro" id="IPR009001">
    <property type="entry name" value="Transl_elong_EF1A/Init_IF2_C"/>
</dbReference>
<gene>
    <name evidence="14" type="primary">cysN</name>
    <name evidence="15" type="synonym">cysC</name>
    <name evidence="17" type="ordered locus">Flexsi_0312</name>
</gene>
<dbReference type="SUPFAM" id="SSF52540">
    <property type="entry name" value="P-loop containing nucleoside triphosphate hydrolases"/>
    <property type="match status" value="2"/>
</dbReference>
<dbReference type="InterPro" id="IPR041757">
    <property type="entry name" value="CysN_GTP-bd"/>
</dbReference>
<dbReference type="GO" id="GO:0005524">
    <property type="term" value="F:ATP binding"/>
    <property type="evidence" value="ECO:0007669"/>
    <property type="project" value="UniProtKB-UniRule"/>
</dbReference>
<comment type="function">
    <text evidence="14">With CysD forms the ATP sulfurylase (ATPS) that catalyzes the adenylation of sulfate producing adenosine 5'-phosphosulfate (APS) and diphosphate, the first enzymatic step in sulfur assimilation pathway. APS synthesis involves the formation of a high-energy phosphoric-sulfuric acid anhydride bond driven by GTP hydrolysis by CysN coupled to ATP hydrolysis by CysD.</text>
</comment>
<comment type="function">
    <text evidence="2">APS kinase catalyzes the synthesis of activated sulfate.</text>
</comment>
<dbReference type="SUPFAM" id="SSF50447">
    <property type="entry name" value="Translation proteins"/>
    <property type="match status" value="1"/>
</dbReference>
<keyword evidence="6 14" id="KW-0808">Transferase</keyword>
<evidence type="ECO:0000256" key="2">
    <source>
        <dbReference type="ARBA" id="ARBA00002357"/>
    </source>
</evidence>
<sequence length="647" mass="73024">MSHQSDLIEKDIMAYLKEHEEKELLRFITCGSVDDGKSTLIGRLLHDSKLIFEDQLESIKKDSKYKGSSDDNLDLALIVDGLQAEREQGITIDVAYRYFSTKKRKFIIADTPGHEQYTRNMATGASNAELAVILMDASKGVLPQTKRHTFITRLLGIKYLLVAVNKMDLVDYSEDVFKQIQKDYMDLLSQIESGQEKPEVVFVPISALKGDNVVNLSDRTPWYEGVSLLHNLENIKVDANINLKDFRFPVQYVNRPHSSFRGYSGMVASGTIKACERVTVLPSRKESVVKEVVPAYHSESEKNDSLQTMEVAWPPMSITLTLEDELDISRGDMIVKSENIPDVSDSFYAMVIWMNENPLVKNRQYDIKRASTYTSGYVEEILYKVDVNTLQKKDADSLKLNEIGYCKINLTSQIAYDKYVDHKQTGSFIFIDRLTNVTSGAGLIKDKAESRNVVWHETNVSKEERIAIKGHSPCVLWFTGLSGAGKSTIAGAVESYLNQNGVHTYLLDGDNVRHGLNKDLGFSEADREENIRRIGEVAKLFLDAGVIVLTSFISPFRRDRDNVRNIVNDDEFVEVFVDTPLDVCEKRDPKGLYKRARAGEIKEFTGVDSPYEEPLAPEIHLETKDLSVDKAVEKVIVYLKNAGIINL</sequence>
<organism evidence="17 18">
    <name type="scientific">Flexistipes sinusarabici (strain ATCC 49648 / DSM 4947 / MAS 10)</name>
    <dbReference type="NCBI Taxonomy" id="717231"/>
    <lineage>
        <taxon>Bacteria</taxon>
        <taxon>Pseudomonadati</taxon>
        <taxon>Deferribacterota</taxon>
        <taxon>Deferribacteres</taxon>
        <taxon>Deferribacterales</taxon>
        <taxon>Flexistipitaceae</taxon>
        <taxon>Flexistipes</taxon>
    </lineage>
</organism>
<evidence type="ECO:0000256" key="12">
    <source>
        <dbReference type="ARBA" id="ARBA00023268"/>
    </source>
</evidence>
<comment type="catalytic activity">
    <reaction evidence="1 15">
        <text>adenosine 5'-phosphosulfate + ATP = 3'-phosphoadenylyl sulfate + ADP + H(+)</text>
        <dbReference type="Rhea" id="RHEA:24152"/>
        <dbReference type="ChEBI" id="CHEBI:15378"/>
        <dbReference type="ChEBI" id="CHEBI:30616"/>
        <dbReference type="ChEBI" id="CHEBI:58243"/>
        <dbReference type="ChEBI" id="CHEBI:58339"/>
        <dbReference type="ChEBI" id="CHEBI:456216"/>
        <dbReference type="EC" id="2.7.1.25"/>
    </reaction>
</comment>
<dbReference type="InterPro" id="IPR054696">
    <property type="entry name" value="GTP-eEF1A_C"/>
</dbReference>
<dbReference type="InterPro" id="IPR044138">
    <property type="entry name" value="CysN_II"/>
</dbReference>
<dbReference type="eggNOG" id="COG0529">
    <property type="taxonomic scope" value="Bacteria"/>
</dbReference>
<evidence type="ECO:0000256" key="3">
    <source>
        <dbReference type="ARBA" id="ARBA00005438"/>
    </source>
</evidence>
<accession>F8E8F3</accession>